<evidence type="ECO:0000313" key="2">
    <source>
        <dbReference type="EMBL" id="OCT62292.1"/>
    </source>
</evidence>
<dbReference type="Proteomes" id="UP000694892">
    <property type="component" value="Chromosome 9_10L"/>
</dbReference>
<evidence type="ECO:0000313" key="3">
    <source>
        <dbReference type="Proteomes" id="UP000694892"/>
    </source>
</evidence>
<feature type="region of interest" description="Disordered" evidence="1">
    <location>
        <begin position="1"/>
        <end position="33"/>
    </location>
</feature>
<dbReference type="EMBL" id="CM004482">
    <property type="protein sequence ID" value="OCT62292.1"/>
    <property type="molecule type" value="Genomic_DNA"/>
</dbReference>
<feature type="compositionally biased region" description="Basic residues" evidence="1">
    <location>
        <begin position="1"/>
        <end position="10"/>
    </location>
</feature>
<protein>
    <submittedName>
        <fullName evidence="2">Uncharacterized protein</fullName>
    </submittedName>
</protein>
<reference evidence="3" key="1">
    <citation type="journal article" date="2016" name="Nature">
        <title>Genome evolution in the allotetraploid frog Xenopus laevis.</title>
        <authorList>
            <person name="Session A.M."/>
            <person name="Uno Y."/>
            <person name="Kwon T."/>
            <person name="Chapman J.A."/>
            <person name="Toyoda A."/>
            <person name="Takahashi S."/>
            <person name="Fukui A."/>
            <person name="Hikosaka A."/>
            <person name="Suzuki A."/>
            <person name="Kondo M."/>
            <person name="van Heeringen S.J."/>
            <person name="Quigley I."/>
            <person name="Heinz S."/>
            <person name="Ogino H."/>
            <person name="Ochi H."/>
            <person name="Hellsten U."/>
            <person name="Lyons J.B."/>
            <person name="Simakov O."/>
            <person name="Putnam N."/>
            <person name="Stites J."/>
            <person name="Kuroki Y."/>
            <person name="Tanaka T."/>
            <person name="Michiue T."/>
            <person name="Watanabe M."/>
            <person name="Bogdanovic O."/>
            <person name="Lister R."/>
            <person name="Georgiou G."/>
            <person name="Paranjpe S.S."/>
            <person name="van Kruijsbergen I."/>
            <person name="Shu S."/>
            <person name="Carlson J."/>
            <person name="Kinoshita T."/>
            <person name="Ohta Y."/>
            <person name="Mawaribuchi S."/>
            <person name="Jenkins J."/>
            <person name="Grimwood J."/>
            <person name="Schmutz J."/>
            <person name="Mitros T."/>
            <person name="Mozaffari S.V."/>
            <person name="Suzuki Y."/>
            <person name="Haramoto Y."/>
            <person name="Yamamoto T.S."/>
            <person name="Takagi C."/>
            <person name="Heald R."/>
            <person name="Miller K."/>
            <person name="Haudenschild C."/>
            <person name="Kitzman J."/>
            <person name="Nakayama T."/>
            <person name="Izutsu Y."/>
            <person name="Robert J."/>
            <person name="Fortriede J."/>
            <person name="Burns K."/>
            <person name="Lotay V."/>
            <person name="Karimi K."/>
            <person name="Yasuoka Y."/>
            <person name="Dichmann D.S."/>
            <person name="Flajnik M.F."/>
            <person name="Houston D.W."/>
            <person name="Shendure J."/>
            <person name="DuPasquier L."/>
            <person name="Vize P.D."/>
            <person name="Zorn A.M."/>
            <person name="Ito M."/>
            <person name="Marcotte E.M."/>
            <person name="Wallingford J.B."/>
            <person name="Ito Y."/>
            <person name="Asashima M."/>
            <person name="Ueno N."/>
            <person name="Matsuda Y."/>
            <person name="Veenstra G.J."/>
            <person name="Fujiyama A."/>
            <person name="Harland R.M."/>
            <person name="Taira M."/>
            <person name="Rokhsar D.S."/>
        </authorList>
    </citation>
    <scope>NUCLEOTIDE SEQUENCE [LARGE SCALE GENOMIC DNA]</scope>
    <source>
        <strain evidence="3">J</strain>
    </source>
</reference>
<proteinExistence type="predicted"/>
<organism evidence="2 3">
    <name type="scientific">Xenopus laevis</name>
    <name type="common">African clawed frog</name>
    <dbReference type="NCBI Taxonomy" id="8355"/>
    <lineage>
        <taxon>Eukaryota</taxon>
        <taxon>Metazoa</taxon>
        <taxon>Chordata</taxon>
        <taxon>Craniata</taxon>
        <taxon>Vertebrata</taxon>
        <taxon>Euteleostomi</taxon>
        <taxon>Amphibia</taxon>
        <taxon>Batrachia</taxon>
        <taxon>Anura</taxon>
        <taxon>Pipoidea</taxon>
        <taxon>Pipidae</taxon>
        <taxon>Xenopodinae</taxon>
        <taxon>Xenopus</taxon>
        <taxon>Xenopus</taxon>
    </lineage>
</organism>
<evidence type="ECO:0000256" key="1">
    <source>
        <dbReference type="SAM" id="MobiDB-lite"/>
    </source>
</evidence>
<name>A0A974BX96_XENLA</name>
<sequence length="68" mass="7834">MLTSTHRCRHPNTLSLTHKQNKEHTHAPMQAHTSPTHSYLWNIKSPWSLELFALTGSVFQPPAERDCQ</sequence>
<accession>A0A974BX96</accession>
<dbReference type="AlphaFoldDB" id="A0A974BX96"/>
<gene>
    <name evidence="2" type="ORF">XELAEV_18043376mg</name>
</gene>